<dbReference type="Proteomes" id="UP000517759">
    <property type="component" value="Unassembled WGS sequence"/>
</dbReference>
<evidence type="ECO:0000313" key="5">
    <source>
        <dbReference type="EMBL" id="MBB3903936.1"/>
    </source>
</evidence>
<dbReference type="PROSITE" id="PS51762">
    <property type="entry name" value="GH16_2"/>
    <property type="match status" value="1"/>
</dbReference>
<reference evidence="4" key="4">
    <citation type="submission" date="2023-01" db="EMBL/GenBank/DDBJ databases">
        <title>Draft genome sequence of Methylobacterium brachythecii strain NBRC 107710.</title>
        <authorList>
            <person name="Sun Q."/>
            <person name="Mori K."/>
        </authorList>
    </citation>
    <scope>NUCLEOTIDE SEQUENCE</scope>
    <source>
        <strain evidence="4">NBRC 107710</strain>
    </source>
</reference>
<keyword evidence="2" id="KW-0732">Signal</keyword>
<feature type="signal peptide" evidence="2">
    <location>
        <begin position="1"/>
        <end position="33"/>
    </location>
</feature>
<dbReference type="Pfam" id="PF00722">
    <property type="entry name" value="Glyco_hydro_16"/>
    <property type="match status" value="1"/>
</dbReference>
<dbReference type="GO" id="GO:0004553">
    <property type="term" value="F:hydrolase activity, hydrolyzing O-glycosyl compounds"/>
    <property type="evidence" value="ECO:0007669"/>
    <property type="project" value="InterPro"/>
</dbReference>
<dbReference type="InterPro" id="IPR000757">
    <property type="entry name" value="Beta-glucanase-like"/>
</dbReference>
<evidence type="ECO:0000313" key="6">
    <source>
        <dbReference type="Proteomes" id="UP000517759"/>
    </source>
</evidence>
<evidence type="ECO:0000259" key="3">
    <source>
        <dbReference type="PROSITE" id="PS51762"/>
    </source>
</evidence>
<dbReference type="InterPro" id="IPR013320">
    <property type="entry name" value="ConA-like_dom_sf"/>
</dbReference>
<dbReference type="EMBL" id="JACIDN010000006">
    <property type="protein sequence ID" value="MBB3903936.1"/>
    <property type="molecule type" value="Genomic_DNA"/>
</dbReference>
<feature type="domain" description="GH16" evidence="3">
    <location>
        <begin position="136"/>
        <end position="424"/>
    </location>
</feature>
<name>A0A7W6F899_9HYPH</name>
<keyword evidence="7" id="KW-1185">Reference proteome</keyword>
<dbReference type="CDD" id="cd08023">
    <property type="entry name" value="GH16_laminarinase_like"/>
    <property type="match status" value="1"/>
</dbReference>
<accession>A0A7W6F899</accession>
<dbReference type="InterPro" id="IPR050546">
    <property type="entry name" value="Glycosyl_Hydrlase_16"/>
</dbReference>
<dbReference type="RefSeq" id="WP_183507336.1">
    <property type="nucleotide sequence ID" value="NZ_BSPG01000002.1"/>
</dbReference>
<dbReference type="Gene3D" id="2.60.120.200">
    <property type="match status" value="1"/>
</dbReference>
<comment type="caution">
    <text evidence="5">The sequence shown here is derived from an EMBL/GenBank/DDBJ whole genome shotgun (WGS) entry which is preliminary data.</text>
</comment>
<organism evidence="5 6">
    <name type="scientific">Methylobacterium brachythecii</name>
    <dbReference type="NCBI Taxonomy" id="1176177"/>
    <lineage>
        <taxon>Bacteria</taxon>
        <taxon>Pseudomonadati</taxon>
        <taxon>Pseudomonadota</taxon>
        <taxon>Alphaproteobacteria</taxon>
        <taxon>Hyphomicrobiales</taxon>
        <taxon>Methylobacteriaceae</taxon>
        <taxon>Methylobacterium</taxon>
    </lineage>
</organism>
<gene>
    <name evidence="4" type="ORF">GCM10007884_06680</name>
    <name evidence="5" type="ORF">GGR33_003450</name>
</gene>
<dbReference type="AlphaFoldDB" id="A0A7W6F899"/>
<dbReference type="EMBL" id="BSPG01000002">
    <property type="protein sequence ID" value="GLS42683.1"/>
    <property type="molecule type" value="Genomic_DNA"/>
</dbReference>
<dbReference type="SUPFAM" id="SSF49899">
    <property type="entry name" value="Concanavalin A-like lectins/glucanases"/>
    <property type="match status" value="1"/>
</dbReference>
<reference evidence="5 6" key="3">
    <citation type="submission" date="2020-08" db="EMBL/GenBank/DDBJ databases">
        <title>Genomic Encyclopedia of Type Strains, Phase IV (KMG-IV): sequencing the most valuable type-strain genomes for metagenomic binning, comparative biology and taxonomic classification.</title>
        <authorList>
            <person name="Goeker M."/>
        </authorList>
    </citation>
    <scope>NUCLEOTIDE SEQUENCE [LARGE SCALE GENOMIC DNA]</scope>
    <source>
        <strain evidence="5 6">DSM 24105</strain>
    </source>
</reference>
<protein>
    <recommendedName>
        <fullName evidence="3">GH16 domain-containing protein</fullName>
    </recommendedName>
</protein>
<reference evidence="7" key="2">
    <citation type="journal article" date="2019" name="Int. J. Syst. Evol. Microbiol.">
        <title>The Global Catalogue of Microorganisms (GCM) 10K type strain sequencing project: providing services to taxonomists for standard genome sequencing and annotation.</title>
        <authorList>
            <consortium name="The Broad Institute Genomics Platform"/>
            <consortium name="The Broad Institute Genome Sequencing Center for Infectious Disease"/>
            <person name="Wu L."/>
            <person name="Ma J."/>
        </authorList>
    </citation>
    <scope>NUCLEOTIDE SEQUENCE [LARGE SCALE GENOMIC DNA]</scope>
    <source>
        <strain evidence="7">NBRC 107710</strain>
    </source>
</reference>
<dbReference type="Proteomes" id="UP001156881">
    <property type="component" value="Unassembled WGS sequence"/>
</dbReference>
<evidence type="ECO:0000313" key="4">
    <source>
        <dbReference type="EMBL" id="GLS42683.1"/>
    </source>
</evidence>
<dbReference type="GO" id="GO:0005975">
    <property type="term" value="P:carbohydrate metabolic process"/>
    <property type="evidence" value="ECO:0007669"/>
    <property type="project" value="InterPro"/>
</dbReference>
<evidence type="ECO:0000256" key="1">
    <source>
        <dbReference type="ARBA" id="ARBA00006865"/>
    </source>
</evidence>
<dbReference type="PANTHER" id="PTHR10963:SF55">
    <property type="entry name" value="GLYCOSIDE HYDROLASE FAMILY 16 PROTEIN"/>
    <property type="match status" value="1"/>
</dbReference>
<comment type="similarity">
    <text evidence="1">Belongs to the glycosyl hydrolase 16 family.</text>
</comment>
<reference evidence="4" key="1">
    <citation type="journal article" date="2014" name="Int. J. Syst. Evol. Microbiol.">
        <title>Complete genome of a new Firmicutes species belonging to the dominant human colonic microbiota ('Ruminococcus bicirculans') reveals two chromosomes and a selective capacity to utilize plant glucans.</title>
        <authorList>
            <consortium name="NISC Comparative Sequencing Program"/>
            <person name="Wegmann U."/>
            <person name="Louis P."/>
            <person name="Goesmann A."/>
            <person name="Henrissat B."/>
            <person name="Duncan S.H."/>
            <person name="Flint H.J."/>
        </authorList>
    </citation>
    <scope>NUCLEOTIDE SEQUENCE</scope>
    <source>
        <strain evidence="4">NBRC 107710</strain>
    </source>
</reference>
<evidence type="ECO:0000256" key="2">
    <source>
        <dbReference type="SAM" id="SignalP"/>
    </source>
</evidence>
<evidence type="ECO:0000313" key="7">
    <source>
        <dbReference type="Proteomes" id="UP001156881"/>
    </source>
</evidence>
<sequence length="424" mass="45900">MEGKVVMHTRQRSLILLGGAFLAAAVVTSPATASEGLTGSGQSTSGPFALQLTSPGPTGTTTHNQLLGAQASTVAIDDDRMRVRADKVAFAGIARGMRSVAIVIGGVWTLAVPDADQRFTAIVDLSKAENGPLVVDVFAWDAPPDDHSFKTNLSLRVHLFVEGGADGSPPTERPPGHPAHGRTLIWNESFDALSAKIWYAGPKPDGQEYSAAAFLGYKSAEASPYTIRDGFLRVRANYRPQRTDTAGFGRQWTTGHLSTGFPDGSASAAFRKGYAEVRMLLPAGPGCWPSFWLLDQNSIRNSAKQGAVEIDVIEGYGHATTSYVATEHDWPPPPATGRHPIAQRNITGLPDYSLGFHDYGVEITDDEVIFYFDGAEKFRAPLYRAASQSPFFMMLTLAISQDWPVAVPPSGYYDLWIDHVRVYR</sequence>
<proteinExistence type="inferred from homology"/>
<dbReference type="PANTHER" id="PTHR10963">
    <property type="entry name" value="GLYCOSYL HYDROLASE-RELATED"/>
    <property type="match status" value="1"/>
</dbReference>
<feature type="chain" id="PRO_5030630692" description="GH16 domain-containing protein" evidence="2">
    <location>
        <begin position="34"/>
        <end position="424"/>
    </location>
</feature>